<evidence type="ECO:0008006" key="10">
    <source>
        <dbReference type="Google" id="ProtNLM"/>
    </source>
</evidence>
<dbReference type="Gene3D" id="1.10.10.10">
    <property type="entry name" value="Winged helix-like DNA-binding domain superfamily/Winged helix DNA-binding domain"/>
    <property type="match status" value="1"/>
</dbReference>
<accession>A0ABQ2ELC7</accession>
<reference evidence="9" key="1">
    <citation type="journal article" date="2019" name="Int. J. Syst. Evol. Microbiol.">
        <title>The Global Catalogue of Microorganisms (GCM) 10K type strain sequencing project: providing services to taxonomists for standard genome sequencing and annotation.</title>
        <authorList>
            <consortium name="The Broad Institute Genomics Platform"/>
            <consortium name="The Broad Institute Genome Sequencing Center for Infectious Disease"/>
            <person name="Wu L."/>
            <person name="Ma J."/>
        </authorList>
    </citation>
    <scope>NUCLEOTIDE SEQUENCE [LARGE SCALE GENOMIC DNA]</scope>
    <source>
        <strain evidence="9">JCM 30331</strain>
    </source>
</reference>
<dbReference type="Proteomes" id="UP000647587">
    <property type="component" value="Unassembled WGS sequence"/>
</dbReference>
<dbReference type="CDD" id="cd06171">
    <property type="entry name" value="Sigma70_r4"/>
    <property type="match status" value="1"/>
</dbReference>
<dbReference type="Pfam" id="PF04545">
    <property type="entry name" value="Sigma70_r4"/>
    <property type="match status" value="1"/>
</dbReference>
<organism evidence="8 9">
    <name type="scientific">Deinococcus malanensis</name>
    <dbReference type="NCBI Taxonomy" id="1706855"/>
    <lineage>
        <taxon>Bacteria</taxon>
        <taxon>Thermotogati</taxon>
        <taxon>Deinococcota</taxon>
        <taxon>Deinococci</taxon>
        <taxon>Deinococcales</taxon>
        <taxon>Deinococcaceae</taxon>
        <taxon>Deinococcus</taxon>
    </lineage>
</organism>
<dbReference type="Gene3D" id="1.10.1740.10">
    <property type="match status" value="1"/>
</dbReference>
<dbReference type="InterPro" id="IPR039425">
    <property type="entry name" value="RNA_pol_sigma-70-like"/>
</dbReference>
<evidence type="ECO:0000256" key="1">
    <source>
        <dbReference type="ARBA" id="ARBA00010641"/>
    </source>
</evidence>
<keyword evidence="2" id="KW-0805">Transcription regulation</keyword>
<sequence length="206" mass="23896">MMMRLEGRVSWYAGFHPMTPPEPHLDPSDEVLIARMAARDEEALRELHRRHSRLLYGLGQRMLRHPDDVDCCVQDAFMNAWNHAARFDPLRARARTWLVSIAHNRFLQQLRDRPDVAMELEDWDQPTRAPDPIDRLMTERAMEGLDGSQRELIELAYFRGYSHSELSAMTGLPLGTVKSRMRTALDRMRSRLSAVQTDLHKGGEIH</sequence>
<dbReference type="PANTHER" id="PTHR43133:SF46">
    <property type="entry name" value="RNA POLYMERASE SIGMA-70 FACTOR ECF SUBFAMILY"/>
    <property type="match status" value="1"/>
</dbReference>
<dbReference type="EMBL" id="BMPP01000001">
    <property type="protein sequence ID" value="GGK12714.1"/>
    <property type="molecule type" value="Genomic_DNA"/>
</dbReference>
<feature type="domain" description="RNA polymerase sigma-70 region 2" evidence="6">
    <location>
        <begin position="47"/>
        <end position="113"/>
    </location>
</feature>
<keyword evidence="4" id="KW-0238">DNA-binding</keyword>
<evidence type="ECO:0000259" key="7">
    <source>
        <dbReference type="Pfam" id="PF04545"/>
    </source>
</evidence>
<dbReference type="InterPro" id="IPR036388">
    <property type="entry name" value="WH-like_DNA-bd_sf"/>
</dbReference>
<dbReference type="PANTHER" id="PTHR43133">
    <property type="entry name" value="RNA POLYMERASE ECF-TYPE SIGMA FACTO"/>
    <property type="match status" value="1"/>
</dbReference>
<gene>
    <name evidence="8" type="ORF">GCM10008955_02540</name>
</gene>
<dbReference type="InterPro" id="IPR007627">
    <property type="entry name" value="RNA_pol_sigma70_r2"/>
</dbReference>
<dbReference type="InterPro" id="IPR007630">
    <property type="entry name" value="RNA_pol_sigma70_r4"/>
</dbReference>
<dbReference type="SUPFAM" id="SSF88659">
    <property type="entry name" value="Sigma3 and sigma4 domains of RNA polymerase sigma factors"/>
    <property type="match status" value="1"/>
</dbReference>
<feature type="domain" description="RNA polymerase sigma-70 region 4" evidence="7">
    <location>
        <begin position="141"/>
        <end position="189"/>
    </location>
</feature>
<evidence type="ECO:0000313" key="8">
    <source>
        <dbReference type="EMBL" id="GGK12714.1"/>
    </source>
</evidence>
<dbReference type="InterPro" id="IPR014284">
    <property type="entry name" value="RNA_pol_sigma-70_dom"/>
</dbReference>
<evidence type="ECO:0000313" key="9">
    <source>
        <dbReference type="Proteomes" id="UP000647587"/>
    </source>
</evidence>
<keyword evidence="9" id="KW-1185">Reference proteome</keyword>
<name>A0ABQ2ELC7_9DEIO</name>
<keyword evidence="3" id="KW-0731">Sigma factor</keyword>
<evidence type="ECO:0000259" key="6">
    <source>
        <dbReference type="Pfam" id="PF04542"/>
    </source>
</evidence>
<dbReference type="InterPro" id="IPR013324">
    <property type="entry name" value="RNA_pol_sigma_r3/r4-like"/>
</dbReference>
<dbReference type="NCBIfam" id="TIGR02937">
    <property type="entry name" value="sigma70-ECF"/>
    <property type="match status" value="1"/>
</dbReference>
<dbReference type="Pfam" id="PF04542">
    <property type="entry name" value="Sigma70_r2"/>
    <property type="match status" value="1"/>
</dbReference>
<keyword evidence="5" id="KW-0804">Transcription</keyword>
<evidence type="ECO:0000256" key="2">
    <source>
        <dbReference type="ARBA" id="ARBA00023015"/>
    </source>
</evidence>
<dbReference type="SUPFAM" id="SSF88946">
    <property type="entry name" value="Sigma2 domain of RNA polymerase sigma factors"/>
    <property type="match status" value="1"/>
</dbReference>
<comment type="similarity">
    <text evidence="1">Belongs to the sigma-70 factor family. ECF subfamily.</text>
</comment>
<protein>
    <recommendedName>
        <fullName evidence="10">Sigma-70 family RNA polymerase sigma factor</fullName>
    </recommendedName>
</protein>
<proteinExistence type="inferred from homology"/>
<evidence type="ECO:0000256" key="4">
    <source>
        <dbReference type="ARBA" id="ARBA00023125"/>
    </source>
</evidence>
<evidence type="ECO:0000256" key="5">
    <source>
        <dbReference type="ARBA" id="ARBA00023163"/>
    </source>
</evidence>
<comment type="caution">
    <text evidence="8">The sequence shown here is derived from an EMBL/GenBank/DDBJ whole genome shotgun (WGS) entry which is preliminary data.</text>
</comment>
<dbReference type="InterPro" id="IPR013325">
    <property type="entry name" value="RNA_pol_sigma_r2"/>
</dbReference>
<evidence type="ECO:0000256" key="3">
    <source>
        <dbReference type="ARBA" id="ARBA00023082"/>
    </source>
</evidence>